<reference evidence="2" key="1">
    <citation type="submission" date="2021-01" db="EMBL/GenBank/DDBJ databases">
        <authorList>
            <consortium name="Genoscope - CEA"/>
            <person name="William W."/>
        </authorList>
    </citation>
    <scope>NUCLEOTIDE SEQUENCE</scope>
</reference>
<comment type="caution">
    <text evidence="2">The sequence shown here is derived from an EMBL/GenBank/DDBJ whole genome shotgun (WGS) entry which is preliminary data.</text>
</comment>
<evidence type="ECO:0000256" key="1">
    <source>
        <dbReference type="SAM" id="SignalP"/>
    </source>
</evidence>
<keyword evidence="3" id="KW-1185">Reference proteome</keyword>
<dbReference type="Proteomes" id="UP000688137">
    <property type="component" value="Unassembled WGS sequence"/>
</dbReference>
<accession>A0A8S1L2G2</accession>
<gene>
    <name evidence="2" type="ORF">PPRIM_AZ9-3.1.T0300093</name>
</gene>
<protein>
    <submittedName>
        <fullName evidence="2">Uncharacterized protein</fullName>
    </submittedName>
</protein>
<sequence length="178" mass="19434">MKAILLLVLLATGLATESFLSTSQDIKEMELSESNFQNFLIGYALGIGLLDAIPDALGCVGTVTGFKDLFQKAIDDLKTNDLEHIVEGVQIFAKLFDGVASDCGDTAIEAVTSYKNIMAIIRAKGFIKQGWINIGKNLETVVDDIQQFFFLGDDDWMLKGAYIGDIVKIYVTGIPNDK</sequence>
<keyword evidence="1" id="KW-0732">Signal</keyword>
<name>A0A8S1L2G2_PARPR</name>
<feature type="chain" id="PRO_5035944324" evidence="1">
    <location>
        <begin position="16"/>
        <end position="178"/>
    </location>
</feature>
<dbReference type="AlphaFoldDB" id="A0A8S1L2G2"/>
<dbReference type="EMBL" id="CAJJDM010000029">
    <property type="protein sequence ID" value="CAD8060355.1"/>
    <property type="molecule type" value="Genomic_DNA"/>
</dbReference>
<feature type="signal peptide" evidence="1">
    <location>
        <begin position="1"/>
        <end position="15"/>
    </location>
</feature>
<proteinExistence type="predicted"/>
<dbReference type="OMA" id="CGNTAID"/>
<organism evidence="2 3">
    <name type="scientific">Paramecium primaurelia</name>
    <dbReference type="NCBI Taxonomy" id="5886"/>
    <lineage>
        <taxon>Eukaryota</taxon>
        <taxon>Sar</taxon>
        <taxon>Alveolata</taxon>
        <taxon>Ciliophora</taxon>
        <taxon>Intramacronucleata</taxon>
        <taxon>Oligohymenophorea</taxon>
        <taxon>Peniculida</taxon>
        <taxon>Parameciidae</taxon>
        <taxon>Paramecium</taxon>
    </lineage>
</organism>
<evidence type="ECO:0000313" key="3">
    <source>
        <dbReference type="Proteomes" id="UP000688137"/>
    </source>
</evidence>
<evidence type="ECO:0000313" key="2">
    <source>
        <dbReference type="EMBL" id="CAD8060355.1"/>
    </source>
</evidence>